<feature type="transmembrane region" description="Helical" evidence="5">
    <location>
        <begin position="213"/>
        <end position="231"/>
    </location>
</feature>
<keyword evidence="5" id="KW-1003">Cell membrane</keyword>
<dbReference type="InterPro" id="IPR051598">
    <property type="entry name" value="TSUP/Inactive_protease-like"/>
</dbReference>
<feature type="transmembrane region" description="Helical" evidence="5">
    <location>
        <begin position="41"/>
        <end position="60"/>
    </location>
</feature>
<evidence type="ECO:0000313" key="7">
    <source>
        <dbReference type="Proteomes" id="UP000236731"/>
    </source>
</evidence>
<accession>A0A1H5Y7S9</accession>
<dbReference type="InterPro" id="IPR002781">
    <property type="entry name" value="TM_pro_TauE-like"/>
</dbReference>
<evidence type="ECO:0000256" key="1">
    <source>
        <dbReference type="ARBA" id="ARBA00004141"/>
    </source>
</evidence>
<keyword evidence="4 5" id="KW-0472">Membrane</keyword>
<dbReference type="EMBL" id="FNUT01000005">
    <property type="protein sequence ID" value="SEG19882.1"/>
    <property type="molecule type" value="Genomic_DNA"/>
</dbReference>
<protein>
    <recommendedName>
        <fullName evidence="5">Probable membrane transporter protein</fullName>
    </recommendedName>
</protein>
<evidence type="ECO:0000256" key="3">
    <source>
        <dbReference type="ARBA" id="ARBA00022989"/>
    </source>
</evidence>
<dbReference type="Pfam" id="PF01925">
    <property type="entry name" value="TauE"/>
    <property type="match status" value="1"/>
</dbReference>
<gene>
    <name evidence="6" type="ORF">SAMN05421877_105268</name>
</gene>
<dbReference type="Proteomes" id="UP000236731">
    <property type="component" value="Unassembled WGS sequence"/>
</dbReference>
<dbReference type="AlphaFoldDB" id="A0A1H5Y7S9"/>
<dbReference type="GO" id="GO:0005886">
    <property type="term" value="C:plasma membrane"/>
    <property type="evidence" value="ECO:0007669"/>
    <property type="project" value="UniProtKB-SubCell"/>
</dbReference>
<dbReference type="PANTHER" id="PTHR43701">
    <property type="entry name" value="MEMBRANE TRANSPORTER PROTEIN MJ0441-RELATED"/>
    <property type="match status" value="1"/>
</dbReference>
<keyword evidence="2 5" id="KW-0812">Transmembrane</keyword>
<dbReference type="PANTHER" id="PTHR43701:SF2">
    <property type="entry name" value="MEMBRANE TRANSPORTER PROTEIN YJNA-RELATED"/>
    <property type="match status" value="1"/>
</dbReference>
<sequence length="261" mass="28041">MIELFGFLASLGIGLSLGLIGGGGSILTVPVLVYLFHLDPLLATSYSLFIVGSTSAVGAVPYFRQQLIDFRSAVYFGIPSIISVFLTRHYILDLIPEQLVQLGEFTLSKDMAIMLLFAVLMFFAALKMIGKHVSKPVDSGNNYLLPLILQGTGVGLISGLIGAGGGFLIIPALIIFNGMPMKTAIGTSLLIIAANSLFGFIGNLDLQRIDWTFLLSITGIAMVGILLGSKLSQRIDGKKLKPIFGWFVLLMAFVIIVQELN</sequence>
<comment type="subcellular location">
    <subcellularLocation>
        <location evidence="5">Cell membrane</location>
        <topology evidence="5">Multi-pass membrane protein</topology>
    </subcellularLocation>
    <subcellularLocation>
        <location evidence="1">Membrane</location>
        <topology evidence="1">Multi-pass membrane protein</topology>
    </subcellularLocation>
</comment>
<feature type="transmembrane region" description="Helical" evidence="5">
    <location>
        <begin position="72"/>
        <end position="91"/>
    </location>
</feature>
<reference evidence="7" key="1">
    <citation type="submission" date="2016-10" db="EMBL/GenBank/DDBJ databases">
        <authorList>
            <person name="Varghese N."/>
            <person name="Submissions S."/>
        </authorList>
    </citation>
    <scope>NUCLEOTIDE SEQUENCE [LARGE SCALE GENOMIC DNA]</scope>
    <source>
        <strain evidence="7">DSM 22361</strain>
    </source>
</reference>
<name>A0A1H5Y7S9_9SPHI</name>
<organism evidence="6 7">
    <name type="scientific">Sphingobacterium lactis</name>
    <dbReference type="NCBI Taxonomy" id="797291"/>
    <lineage>
        <taxon>Bacteria</taxon>
        <taxon>Pseudomonadati</taxon>
        <taxon>Bacteroidota</taxon>
        <taxon>Sphingobacteriia</taxon>
        <taxon>Sphingobacteriales</taxon>
        <taxon>Sphingobacteriaceae</taxon>
        <taxon>Sphingobacterium</taxon>
    </lineage>
</organism>
<feature type="transmembrane region" description="Helical" evidence="5">
    <location>
        <begin position="243"/>
        <end position="260"/>
    </location>
</feature>
<feature type="transmembrane region" description="Helical" evidence="5">
    <location>
        <begin position="111"/>
        <end position="130"/>
    </location>
</feature>
<keyword evidence="7" id="KW-1185">Reference proteome</keyword>
<evidence type="ECO:0000256" key="5">
    <source>
        <dbReference type="RuleBase" id="RU363041"/>
    </source>
</evidence>
<feature type="transmembrane region" description="Helical" evidence="5">
    <location>
        <begin position="181"/>
        <end position="201"/>
    </location>
</feature>
<evidence type="ECO:0000256" key="4">
    <source>
        <dbReference type="ARBA" id="ARBA00023136"/>
    </source>
</evidence>
<proteinExistence type="inferred from homology"/>
<keyword evidence="3 5" id="KW-1133">Transmembrane helix</keyword>
<evidence type="ECO:0000256" key="2">
    <source>
        <dbReference type="ARBA" id="ARBA00022692"/>
    </source>
</evidence>
<comment type="similarity">
    <text evidence="5">Belongs to the 4-toluene sulfonate uptake permease (TSUP) (TC 2.A.102) family.</text>
</comment>
<feature type="transmembrane region" description="Helical" evidence="5">
    <location>
        <begin position="142"/>
        <end position="175"/>
    </location>
</feature>
<evidence type="ECO:0000313" key="6">
    <source>
        <dbReference type="EMBL" id="SEG19882.1"/>
    </source>
</evidence>
<feature type="transmembrane region" description="Helical" evidence="5">
    <location>
        <begin position="7"/>
        <end position="35"/>
    </location>
</feature>
<dbReference type="RefSeq" id="WP_234993189.1">
    <property type="nucleotide sequence ID" value="NZ_CP049246.1"/>
</dbReference>